<protein>
    <submittedName>
        <fullName evidence="1">Uncharacterized protein</fullName>
    </submittedName>
</protein>
<sequence length="140" mass="15916">MNWMRFIVFPPHPPSCHVVFFVLQKSEVGSTARATKNPRLFFSTATSFQRFSLLMIVMFSLSLSLSHSNTPTQPDKVWCAVWKESNETEKHTFKKPSVALPLLSPLSVVISYFSLVRGLTSQKEQSKEEQVLCQSFNVVC</sequence>
<name>A0AAI9VBD4_9PEZI</name>
<comment type="caution">
    <text evidence="1">The sequence shown here is derived from an EMBL/GenBank/DDBJ whole genome shotgun (WGS) entry which is preliminary data.</text>
</comment>
<keyword evidence="2" id="KW-1185">Reference proteome</keyword>
<evidence type="ECO:0000313" key="2">
    <source>
        <dbReference type="Proteomes" id="UP001239213"/>
    </source>
</evidence>
<reference evidence="1" key="1">
    <citation type="submission" date="2016-11" db="EMBL/GenBank/DDBJ databases">
        <title>The genome sequence of Colletotrichum cuscutae.</title>
        <authorList>
            <person name="Baroncelli R."/>
        </authorList>
    </citation>
    <scope>NUCLEOTIDE SEQUENCE</scope>
    <source>
        <strain evidence="1">IMI 304802</strain>
    </source>
</reference>
<dbReference type="AlphaFoldDB" id="A0AAI9VBD4"/>
<organism evidence="1 2">
    <name type="scientific">Colletotrichum cuscutae</name>
    <dbReference type="NCBI Taxonomy" id="1209917"/>
    <lineage>
        <taxon>Eukaryota</taxon>
        <taxon>Fungi</taxon>
        <taxon>Dikarya</taxon>
        <taxon>Ascomycota</taxon>
        <taxon>Pezizomycotina</taxon>
        <taxon>Sordariomycetes</taxon>
        <taxon>Hypocreomycetidae</taxon>
        <taxon>Glomerellales</taxon>
        <taxon>Glomerellaceae</taxon>
        <taxon>Colletotrichum</taxon>
        <taxon>Colletotrichum acutatum species complex</taxon>
    </lineage>
</organism>
<dbReference type="Proteomes" id="UP001239213">
    <property type="component" value="Unassembled WGS sequence"/>
</dbReference>
<gene>
    <name evidence="1" type="ORF">CCUS01_16620</name>
</gene>
<accession>A0AAI9VBD4</accession>
<evidence type="ECO:0000313" key="1">
    <source>
        <dbReference type="EMBL" id="KAK1477598.1"/>
    </source>
</evidence>
<dbReference type="EMBL" id="MPDP01000131">
    <property type="protein sequence ID" value="KAK1477598.1"/>
    <property type="molecule type" value="Genomic_DNA"/>
</dbReference>
<proteinExistence type="predicted"/>